<dbReference type="Gene3D" id="3.20.20.10">
    <property type="entry name" value="Alanine racemase"/>
    <property type="match status" value="1"/>
</dbReference>
<name>A0A833NZF8_UNCSA</name>
<accession>A0A833NZF8</accession>
<dbReference type="FunFam" id="3.20.20.10:FF:000008">
    <property type="entry name" value="Ornithine decarboxylase"/>
    <property type="match status" value="1"/>
</dbReference>
<dbReference type="InterPro" id="IPR022644">
    <property type="entry name" value="De-COase2_N"/>
</dbReference>
<dbReference type="SUPFAM" id="SSF51419">
    <property type="entry name" value="PLP-binding barrel"/>
    <property type="match status" value="1"/>
</dbReference>
<dbReference type="InterPro" id="IPR009006">
    <property type="entry name" value="Ala_racemase/Decarboxylase_C"/>
</dbReference>
<dbReference type="GO" id="GO:0005737">
    <property type="term" value="C:cytoplasm"/>
    <property type="evidence" value="ECO:0007669"/>
    <property type="project" value="TreeGrafter"/>
</dbReference>
<comment type="caution">
    <text evidence="7">The sequence shown here is derived from an EMBL/GenBank/DDBJ whole genome shotgun (WGS) entry which is preliminary data.</text>
</comment>
<sequence length="372" mass="41490">MKYLANKHKTPLLVIDHKIIRRQYLLLRKYLPRVGIYYAIKANSEPEIIKTLIKLDAGFDVASINEYKTVLDLAPKKDKKYLRNFIYDRIIVANTIKPEETLIKLANNKTLMTFDNYEELLKIKKYCPDAGLICRIKVANVGSVVELSSKFGVEPGDAPNLIEKAINMGLSVEGLSFHVGSQCLNLENYVNALDASAIIFKEMHSRGYKLKLLNIGGGFPVPYDSNVINFKPLAKKINLEINRLFPKDVEVVAEPGRFIAAESGTLFVKIIGKALRDGKTVYYIDDGVYNSLSGVIFDHIPYHFTSFKKGPSSICAVVGPTCDAFDTVSTSENLPDLKINDLLYVKNIGAYSNASATNFNGFPKAKILHINT</sequence>
<comment type="cofactor">
    <cofactor evidence="1 5">
        <name>pyridoxal 5'-phosphate</name>
        <dbReference type="ChEBI" id="CHEBI:597326"/>
    </cofactor>
</comment>
<dbReference type="AlphaFoldDB" id="A0A833NZF8"/>
<organism evidence="7 8">
    <name type="scientific">Candidatus Saganbacteria bacterium</name>
    <dbReference type="NCBI Taxonomy" id="2575572"/>
    <lineage>
        <taxon>Bacteria</taxon>
        <taxon>Bacillati</taxon>
        <taxon>Saganbacteria</taxon>
    </lineage>
</organism>
<feature type="active site" description="Proton donor" evidence="5">
    <location>
        <position position="322"/>
    </location>
</feature>
<evidence type="ECO:0000256" key="1">
    <source>
        <dbReference type="ARBA" id="ARBA00001933"/>
    </source>
</evidence>
<dbReference type="PRINTS" id="PR01182">
    <property type="entry name" value="ORNDCRBXLASE"/>
</dbReference>
<dbReference type="GO" id="GO:0033387">
    <property type="term" value="P:putrescine biosynthetic process from arginine, via ornithine"/>
    <property type="evidence" value="ECO:0007669"/>
    <property type="project" value="TreeGrafter"/>
</dbReference>
<evidence type="ECO:0000256" key="3">
    <source>
        <dbReference type="ARBA" id="ARBA00022898"/>
    </source>
</evidence>
<keyword evidence="4" id="KW-0456">Lyase</keyword>
<comment type="similarity">
    <text evidence="2">Belongs to the Orn/Lys/Arg decarboxylase class-II family.</text>
</comment>
<evidence type="ECO:0000313" key="8">
    <source>
        <dbReference type="Proteomes" id="UP000488506"/>
    </source>
</evidence>
<protein>
    <submittedName>
        <fullName evidence="7">Ornithine decarboxylase</fullName>
    </submittedName>
</protein>
<feature type="modified residue" description="N6-(pyridoxal phosphate)lysine" evidence="5">
    <location>
        <position position="41"/>
    </location>
</feature>
<dbReference type="InterPro" id="IPR002433">
    <property type="entry name" value="Orn_de-COase"/>
</dbReference>
<proteinExistence type="inferred from homology"/>
<dbReference type="PANTHER" id="PTHR11482:SF6">
    <property type="entry name" value="ORNITHINE DECARBOXYLASE 1-RELATED"/>
    <property type="match status" value="1"/>
</dbReference>
<feature type="domain" description="Orn/DAP/Arg decarboxylase 2 N-terminal" evidence="6">
    <location>
        <begin position="20"/>
        <end position="261"/>
    </location>
</feature>
<keyword evidence="3 5" id="KW-0663">Pyridoxal phosphate</keyword>
<evidence type="ECO:0000259" key="6">
    <source>
        <dbReference type="Pfam" id="PF02784"/>
    </source>
</evidence>
<dbReference type="PRINTS" id="PR01179">
    <property type="entry name" value="ODADCRBXLASE"/>
</dbReference>
<dbReference type="GO" id="GO:0004586">
    <property type="term" value="F:ornithine decarboxylase activity"/>
    <property type="evidence" value="ECO:0007669"/>
    <property type="project" value="TreeGrafter"/>
</dbReference>
<dbReference type="EMBL" id="WPAF01000038">
    <property type="protein sequence ID" value="KAF0132946.1"/>
    <property type="molecule type" value="Genomic_DNA"/>
</dbReference>
<evidence type="ECO:0000313" key="7">
    <source>
        <dbReference type="EMBL" id="KAF0132946.1"/>
    </source>
</evidence>
<dbReference type="Proteomes" id="UP000488506">
    <property type="component" value="Unassembled WGS sequence"/>
</dbReference>
<evidence type="ECO:0000256" key="5">
    <source>
        <dbReference type="PIRSR" id="PIRSR600183-50"/>
    </source>
</evidence>
<evidence type="ECO:0000256" key="4">
    <source>
        <dbReference type="ARBA" id="ARBA00023239"/>
    </source>
</evidence>
<dbReference type="Pfam" id="PF02784">
    <property type="entry name" value="Orn_Arg_deC_N"/>
    <property type="match status" value="1"/>
</dbReference>
<reference evidence="7 8" key="1">
    <citation type="submission" date="2019-12" db="EMBL/GenBank/DDBJ databases">
        <authorList>
            <person name="Wolfe R."/>
            <person name="Danczak R."/>
            <person name="Wilkins M."/>
        </authorList>
    </citation>
    <scope>NUCLEOTIDE SEQUENCE [LARGE SCALE GENOMIC DNA]</scope>
    <source>
        <strain evidence="7">X2_MaxBin.013</strain>
    </source>
</reference>
<dbReference type="SUPFAM" id="SSF50621">
    <property type="entry name" value="Alanine racemase C-terminal domain-like"/>
    <property type="match status" value="1"/>
</dbReference>
<dbReference type="PANTHER" id="PTHR11482">
    <property type="entry name" value="ARGININE/DIAMINOPIMELATE/ORNITHINE DECARBOXYLASE"/>
    <property type="match status" value="1"/>
</dbReference>
<evidence type="ECO:0000256" key="2">
    <source>
        <dbReference type="ARBA" id="ARBA00008872"/>
    </source>
</evidence>
<dbReference type="InterPro" id="IPR029066">
    <property type="entry name" value="PLP-binding_barrel"/>
</dbReference>
<dbReference type="Gene3D" id="2.40.37.10">
    <property type="entry name" value="Lyase, Ornithine Decarboxylase, Chain A, domain 1"/>
    <property type="match status" value="1"/>
</dbReference>
<dbReference type="InterPro" id="IPR000183">
    <property type="entry name" value="Orn/DAP/Arg_de-COase"/>
</dbReference>
<dbReference type="CDD" id="cd00622">
    <property type="entry name" value="PLPDE_III_ODC"/>
    <property type="match status" value="1"/>
</dbReference>
<gene>
    <name evidence="7" type="ORF">FD145_1481</name>
</gene>